<dbReference type="OrthoDB" id="1658288at2759"/>
<feature type="region of interest" description="Disordered" evidence="1">
    <location>
        <begin position="161"/>
        <end position="251"/>
    </location>
</feature>
<proteinExistence type="predicted"/>
<evidence type="ECO:0000256" key="1">
    <source>
        <dbReference type="SAM" id="MobiDB-lite"/>
    </source>
</evidence>
<evidence type="ECO:0000259" key="2">
    <source>
        <dbReference type="Pfam" id="PF14420"/>
    </source>
</evidence>
<dbReference type="EMBL" id="AMGY01000006">
    <property type="protein sequence ID" value="EXJ80826.1"/>
    <property type="molecule type" value="Genomic_DNA"/>
</dbReference>
<feature type="compositionally biased region" description="Polar residues" evidence="1">
    <location>
        <begin position="167"/>
        <end position="179"/>
    </location>
</feature>
<feature type="region of interest" description="Disordered" evidence="1">
    <location>
        <begin position="1"/>
        <end position="30"/>
    </location>
</feature>
<gene>
    <name evidence="3" type="ORF">A1O3_07110</name>
</gene>
<feature type="compositionally biased region" description="Low complexity" evidence="1">
    <location>
        <begin position="189"/>
        <end position="206"/>
    </location>
</feature>
<feature type="domain" description="Clr5" evidence="2">
    <location>
        <begin position="32"/>
        <end position="82"/>
    </location>
</feature>
<reference evidence="3 4" key="1">
    <citation type="submission" date="2013-03" db="EMBL/GenBank/DDBJ databases">
        <title>The Genome Sequence of Capronia epimyces CBS 606.96.</title>
        <authorList>
            <consortium name="The Broad Institute Genomics Platform"/>
            <person name="Cuomo C."/>
            <person name="de Hoog S."/>
            <person name="Gorbushina A."/>
            <person name="Walker B."/>
            <person name="Young S.K."/>
            <person name="Zeng Q."/>
            <person name="Gargeya S."/>
            <person name="Fitzgerald M."/>
            <person name="Haas B."/>
            <person name="Abouelleil A."/>
            <person name="Allen A.W."/>
            <person name="Alvarado L."/>
            <person name="Arachchi H.M."/>
            <person name="Berlin A.M."/>
            <person name="Chapman S.B."/>
            <person name="Gainer-Dewar J."/>
            <person name="Goldberg J."/>
            <person name="Griggs A."/>
            <person name="Gujja S."/>
            <person name="Hansen M."/>
            <person name="Howarth C."/>
            <person name="Imamovic A."/>
            <person name="Ireland A."/>
            <person name="Larimer J."/>
            <person name="McCowan C."/>
            <person name="Murphy C."/>
            <person name="Pearson M."/>
            <person name="Poon T.W."/>
            <person name="Priest M."/>
            <person name="Roberts A."/>
            <person name="Saif S."/>
            <person name="Shea T."/>
            <person name="Sisk P."/>
            <person name="Sykes S."/>
            <person name="Wortman J."/>
            <person name="Nusbaum C."/>
            <person name="Birren B."/>
        </authorList>
    </citation>
    <scope>NUCLEOTIDE SEQUENCE [LARGE SCALE GENOMIC DNA]</scope>
    <source>
        <strain evidence="3 4">CBS 606.96</strain>
    </source>
</reference>
<feature type="compositionally biased region" description="Polar residues" evidence="1">
    <location>
        <begin position="214"/>
        <end position="224"/>
    </location>
</feature>
<protein>
    <recommendedName>
        <fullName evidence="2">Clr5 domain-containing protein</fullName>
    </recommendedName>
</protein>
<organism evidence="3 4">
    <name type="scientific">Capronia epimyces CBS 606.96</name>
    <dbReference type="NCBI Taxonomy" id="1182542"/>
    <lineage>
        <taxon>Eukaryota</taxon>
        <taxon>Fungi</taxon>
        <taxon>Dikarya</taxon>
        <taxon>Ascomycota</taxon>
        <taxon>Pezizomycotina</taxon>
        <taxon>Eurotiomycetes</taxon>
        <taxon>Chaetothyriomycetidae</taxon>
        <taxon>Chaetothyriales</taxon>
        <taxon>Herpotrichiellaceae</taxon>
        <taxon>Capronia</taxon>
    </lineage>
</organism>
<feature type="region of interest" description="Disordered" evidence="1">
    <location>
        <begin position="709"/>
        <end position="743"/>
    </location>
</feature>
<name>W9XUZ7_9EURO</name>
<dbReference type="PANTHER" id="PTHR38788">
    <property type="entry name" value="CLR5 DOMAIN-CONTAINING PROTEIN"/>
    <property type="match status" value="1"/>
</dbReference>
<dbReference type="HOGENOM" id="CLU_370056_0_0_1"/>
<dbReference type="PANTHER" id="PTHR38788:SF3">
    <property type="entry name" value="CLR5 DOMAIN-CONTAINING PROTEIN"/>
    <property type="match status" value="1"/>
</dbReference>
<evidence type="ECO:0000313" key="3">
    <source>
        <dbReference type="EMBL" id="EXJ80826.1"/>
    </source>
</evidence>
<dbReference type="STRING" id="1182542.W9XUZ7"/>
<dbReference type="AlphaFoldDB" id="W9XUZ7"/>
<dbReference type="RefSeq" id="XP_007735414.1">
    <property type="nucleotide sequence ID" value="XM_007737224.1"/>
</dbReference>
<dbReference type="InterPro" id="IPR025676">
    <property type="entry name" value="Clr5_dom"/>
</dbReference>
<feature type="compositionally biased region" description="Basic and acidic residues" evidence="1">
    <location>
        <begin position="709"/>
        <end position="719"/>
    </location>
</feature>
<evidence type="ECO:0000313" key="4">
    <source>
        <dbReference type="Proteomes" id="UP000019478"/>
    </source>
</evidence>
<dbReference type="InterPro" id="IPR011990">
    <property type="entry name" value="TPR-like_helical_dom_sf"/>
</dbReference>
<sequence>MASSPDTDEKWRVKLTPAATPPQLEAREGPAAAQWQAVKEEIRYLYQDKPLRDVRRILEQRHGFRATERMYKARLSQWGFSKNYSDKDYQICAVLNHFRRNSGKASTAFVIHGHKRTLRDLHKYIKGRKMSEDEFLASALKNIDCSDQQFQLQHAHVRAYTPEPEGETSTYDDPQNSADPATAGRLGFSPPGTGPESVSGSSGSGSCLFVHPYTPSSQNPSPRENASPEPLLQTPTTNLTSSEFRSYSSRLSPSRDSAASAFIWPSQQTPFTPSPLNLPVVTVSDEIQRPATGQNTSTSIPCQRLGKQVEYMALQIVDAPVLKSLCGHDDIRSWRLMSDTYSTDSEDYEVVCPTCHELTRDHFISLPNLELPARQVRNILNEDSGESESIISVPTSTRGHEHSWRWVARCFAACIYLSRGNDTLSRISLADADAEFEKMLSPRQDPKVLLALNQTLQILHVHNQGRISKTIMSSAHNVAERVLGPDDPLTTCIRWMVYVTDLNMRDRDITSSTLQHLHTQFVQRHGYTDPRSIAAMYCYGYMLNVERQVEQAESVLRKVYEVSSAHLGPQHLQSISALTNLHRAIERQGRVDEAIAVLGKAIADSRETLGRNHPRRLESMRLLAILHEGCGHMDIAERLYWQVLEGRIKMLGRNHHYTQGMKVDLEAFLKRTGKWTVNYNSHSARETGTIESAAQLRIQDLFEWDPDDKWYDTDTRTNDLDGGGGSGGSIDSAEDTRSQTEAF</sequence>
<keyword evidence="4" id="KW-1185">Reference proteome</keyword>
<dbReference type="SUPFAM" id="SSF48452">
    <property type="entry name" value="TPR-like"/>
    <property type="match status" value="1"/>
</dbReference>
<dbReference type="GeneID" id="19171214"/>
<dbReference type="Gene3D" id="1.25.40.10">
    <property type="entry name" value="Tetratricopeptide repeat domain"/>
    <property type="match status" value="1"/>
</dbReference>
<accession>W9XUZ7</accession>
<dbReference type="Pfam" id="PF13424">
    <property type="entry name" value="TPR_12"/>
    <property type="match status" value="1"/>
</dbReference>
<dbReference type="eggNOG" id="ENOG502RZNG">
    <property type="taxonomic scope" value="Eukaryota"/>
</dbReference>
<feature type="compositionally biased region" description="Low complexity" evidence="1">
    <location>
        <begin position="241"/>
        <end position="251"/>
    </location>
</feature>
<comment type="caution">
    <text evidence="3">The sequence shown here is derived from an EMBL/GenBank/DDBJ whole genome shotgun (WGS) entry which is preliminary data.</text>
</comment>
<dbReference type="Pfam" id="PF14420">
    <property type="entry name" value="Clr5"/>
    <property type="match status" value="1"/>
</dbReference>
<feature type="compositionally biased region" description="Basic and acidic residues" evidence="1">
    <location>
        <begin position="734"/>
        <end position="743"/>
    </location>
</feature>
<dbReference type="Proteomes" id="UP000019478">
    <property type="component" value="Unassembled WGS sequence"/>
</dbReference>